<proteinExistence type="predicted"/>
<keyword evidence="2" id="KW-0472">Membrane</keyword>
<dbReference type="RefSeq" id="WP_258787325.1">
    <property type="nucleotide sequence ID" value="NZ_JANUGQ010000008.1"/>
</dbReference>
<keyword evidence="2" id="KW-1133">Transmembrane helix</keyword>
<feature type="region of interest" description="Disordered" evidence="1">
    <location>
        <begin position="91"/>
        <end position="119"/>
    </location>
</feature>
<sequence>MTNARSPMRALRAVLFAVVCVTLAAVGHASMSMSAHELPGGTLLAAFAGTAGLAWLAGGRRRGATSIGAGLLAVQGLLHLTFMGGAGGHASMGGAGGRPGHGMSRPGAVPPMSSGTTHHDMASHSMTAHDMTAHDVAAHGMTAHGGGMSGMAGGPGAALHGSGTSGFPGASGISGASGGGDSVLGAVAGLLGLSTGMVAVHLLAAAVCALWLARGEAAFFRLARTAAVLAFTPLRPLFTAVPVPAPDRPARPRSRTVPRLRGVVLAHSLSRRGPPRASVPRASTPGAVHV</sequence>
<protein>
    <recommendedName>
        <fullName evidence="5">Integral-membrane protein</fullName>
    </recommendedName>
</protein>
<keyword evidence="2" id="KW-0812">Transmembrane</keyword>
<gene>
    <name evidence="3" type="ORF">NX801_11500</name>
</gene>
<feature type="transmembrane region" description="Helical" evidence="2">
    <location>
        <begin position="39"/>
        <end position="57"/>
    </location>
</feature>
<evidence type="ECO:0000256" key="1">
    <source>
        <dbReference type="SAM" id="MobiDB-lite"/>
    </source>
</evidence>
<comment type="caution">
    <text evidence="3">The sequence shown here is derived from an EMBL/GenBank/DDBJ whole genome shotgun (WGS) entry which is preliminary data.</text>
</comment>
<feature type="transmembrane region" description="Helical" evidence="2">
    <location>
        <begin position="183"/>
        <end position="212"/>
    </location>
</feature>
<reference evidence="3" key="1">
    <citation type="submission" date="2022-08" db="EMBL/GenBank/DDBJ databases">
        <authorList>
            <person name="Somphong A."/>
            <person name="Phongsopitanun W."/>
        </authorList>
    </citation>
    <scope>NUCLEOTIDE SEQUENCE</scope>
    <source>
        <strain evidence="3">LP05-1</strain>
    </source>
</reference>
<evidence type="ECO:0000313" key="4">
    <source>
        <dbReference type="Proteomes" id="UP001431313"/>
    </source>
</evidence>
<evidence type="ECO:0008006" key="5">
    <source>
        <dbReference type="Google" id="ProtNLM"/>
    </source>
</evidence>
<dbReference type="Proteomes" id="UP001431313">
    <property type="component" value="Unassembled WGS sequence"/>
</dbReference>
<accession>A0ABT2CI37</accession>
<name>A0ABT2CI37_9ACTN</name>
<dbReference type="EMBL" id="JANUGQ010000008">
    <property type="protein sequence ID" value="MCS0636274.1"/>
    <property type="molecule type" value="Genomic_DNA"/>
</dbReference>
<evidence type="ECO:0000256" key="2">
    <source>
        <dbReference type="SAM" id="Phobius"/>
    </source>
</evidence>
<keyword evidence="4" id="KW-1185">Reference proteome</keyword>
<organism evidence="3 4">
    <name type="scientific">Streptomyces pyxinae</name>
    <dbReference type="NCBI Taxonomy" id="2970734"/>
    <lineage>
        <taxon>Bacteria</taxon>
        <taxon>Bacillati</taxon>
        <taxon>Actinomycetota</taxon>
        <taxon>Actinomycetes</taxon>
        <taxon>Kitasatosporales</taxon>
        <taxon>Streptomycetaceae</taxon>
        <taxon>Streptomyces</taxon>
    </lineage>
</organism>
<evidence type="ECO:0000313" key="3">
    <source>
        <dbReference type="EMBL" id="MCS0636274.1"/>
    </source>
</evidence>
<feature type="transmembrane region" description="Helical" evidence="2">
    <location>
        <begin position="64"/>
        <end position="82"/>
    </location>
</feature>
<feature type="region of interest" description="Disordered" evidence="1">
    <location>
        <begin position="270"/>
        <end position="290"/>
    </location>
</feature>
<feature type="compositionally biased region" description="Gly residues" evidence="1">
    <location>
        <begin position="91"/>
        <end position="100"/>
    </location>
</feature>